<dbReference type="AlphaFoldDB" id="A0AAE1K9Q8"/>
<accession>A0AAE1K9Q8</accession>
<comment type="caution">
    <text evidence="1">The sequence shown here is derived from an EMBL/GenBank/DDBJ whole genome shotgun (WGS) entry which is preliminary data.</text>
</comment>
<sequence>MEKSVKRREWVKVKGPLTRLIHTHVTCNQRYELQKRVLKEWRIYDTVTVRLLQVILSPATSYLRLVQVRAFYRDDVTSLLLQIGGLRLLSIQDPSWTARSHNALQLHTMSLSLARMQHLRILVMQYCAHDLLLAVLAKSSHHLQVVDSNILHQEWFHLTSSIRRRQPTQSK</sequence>
<reference evidence="1" key="1">
    <citation type="submission" date="2023-10" db="EMBL/GenBank/DDBJ databases">
        <title>Genome assemblies of two species of porcelain crab, Petrolisthes cinctipes and Petrolisthes manimaculis (Anomura: Porcellanidae).</title>
        <authorList>
            <person name="Angst P."/>
        </authorList>
    </citation>
    <scope>NUCLEOTIDE SEQUENCE</scope>
    <source>
        <strain evidence="1">PB745_01</strain>
        <tissue evidence="1">Gill</tissue>
    </source>
</reference>
<evidence type="ECO:0000313" key="1">
    <source>
        <dbReference type="EMBL" id="KAK3867742.1"/>
    </source>
</evidence>
<proteinExistence type="predicted"/>
<protein>
    <submittedName>
        <fullName evidence="1">Uncharacterized protein</fullName>
    </submittedName>
</protein>
<evidence type="ECO:0000313" key="2">
    <source>
        <dbReference type="Proteomes" id="UP001286313"/>
    </source>
</evidence>
<keyword evidence="2" id="KW-1185">Reference proteome</keyword>
<dbReference type="Proteomes" id="UP001286313">
    <property type="component" value="Unassembled WGS sequence"/>
</dbReference>
<organism evidence="1 2">
    <name type="scientific">Petrolisthes cinctipes</name>
    <name type="common">Flat porcelain crab</name>
    <dbReference type="NCBI Taxonomy" id="88211"/>
    <lineage>
        <taxon>Eukaryota</taxon>
        <taxon>Metazoa</taxon>
        <taxon>Ecdysozoa</taxon>
        <taxon>Arthropoda</taxon>
        <taxon>Crustacea</taxon>
        <taxon>Multicrustacea</taxon>
        <taxon>Malacostraca</taxon>
        <taxon>Eumalacostraca</taxon>
        <taxon>Eucarida</taxon>
        <taxon>Decapoda</taxon>
        <taxon>Pleocyemata</taxon>
        <taxon>Anomura</taxon>
        <taxon>Galatheoidea</taxon>
        <taxon>Porcellanidae</taxon>
        <taxon>Petrolisthes</taxon>
    </lineage>
</organism>
<name>A0AAE1K9Q8_PETCI</name>
<dbReference type="EMBL" id="JAWQEG010003141">
    <property type="protein sequence ID" value="KAK3867742.1"/>
    <property type="molecule type" value="Genomic_DNA"/>
</dbReference>
<gene>
    <name evidence="1" type="ORF">Pcinc_026822</name>
</gene>